<evidence type="ECO:0000256" key="1">
    <source>
        <dbReference type="SAM" id="MobiDB-lite"/>
    </source>
</evidence>
<name>A0A426ZCH2_ENSVE</name>
<reference evidence="2 3" key="1">
    <citation type="journal article" date="2014" name="Agronomy (Basel)">
        <title>A Draft Genome Sequence for Ensete ventricosum, the Drought-Tolerant Tree Against Hunger.</title>
        <authorList>
            <person name="Harrison J."/>
            <person name="Moore K.A."/>
            <person name="Paszkiewicz K."/>
            <person name="Jones T."/>
            <person name="Grant M."/>
            <person name="Ambacheew D."/>
            <person name="Muzemil S."/>
            <person name="Studholme D.J."/>
        </authorList>
    </citation>
    <scope>NUCLEOTIDE SEQUENCE [LARGE SCALE GENOMIC DNA]</scope>
</reference>
<sequence>GSETSSSRRIWARQHRARGIPSMRAAPAMAVMMSSSSPCSSLPFASLFLRRISRSPNSYPVPVVWAPRTPSVAVVSSAYSYRGRKPTVTSPSPSLSNHSVELRRGVPLANPAVARLGFQHAAFGYEVAHKRRFCGVRASEVSDPGSIDSPMMQSMEKKVLS</sequence>
<comment type="caution">
    <text evidence="2">The sequence shown here is derived from an EMBL/GenBank/DDBJ whole genome shotgun (WGS) entry which is preliminary data.</text>
</comment>
<accession>A0A426ZCH2</accession>
<feature type="region of interest" description="Disordered" evidence="1">
    <location>
        <begin position="140"/>
        <end position="161"/>
    </location>
</feature>
<gene>
    <name evidence="2" type="ORF">B296_00043433</name>
</gene>
<dbReference type="EMBL" id="AMZH03007295">
    <property type="protein sequence ID" value="RRT61681.1"/>
    <property type="molecule type" value="Genomic_DNA"/>
</dbReference>
<evidence type="ECO:0000313" key="3">
    <source>
        <dbReference type="Proteomes" id="UP000287651"/>
    </source>
</evidence>
<evidence type="ECO:0000313" key="2">
    <source>
        <dbReference type="EMBL" id="RRT61681.1"/>
    </source>
</evidence>
<protein>
    <submittedName>
        <fullName evidence="2">Uncharacterized protein</fullName>
    </submittedName>
</protein>
<dbReference type="Proteomes" id="UP000287651">
    <property type="component" value="Unassembled WGS sequence"/>
</dbReference>
<organism evidence="2 3">
    <name type="scientific">Ensete ventricosum</name>
    <name type="common">Abyssinian banana</name>
    <name type="synonym">Musa ensete</name>
    <dbReference type="NCBI Taxonomy" id="4639"/>
    <lineage>
        <taxon>Eukaryota</taxon>
        <taxon>Viridiplantae</taxon>
        <taxon>Streptophyta</taxon>
        <taxon>Embryophyta</taxon>
        <taxon>Tracheophyta</taxon>
        <taxon>Spermatophyta</taxon>
        <taxon>Magnoliopsida</taxon>
        <taxon>Liliopsida</taxon>
        <taxon>Zingiberales</taxon>
        <taxon>Musaceae</taxon>
        <taxon>Ensete</taxon>
    </lineage>
</organism>
<dbReference type="AlphaFoldDB" id="A0A426ZCH2"/>
<proteinExistence type="predicted"/>
<feature type="non-terminal residue" evidence="2">
    <location>
        <position position="1"/>
    </location>
</feature>